<dbReference type="InterPro" id="IPR000835">
    <property type="entry name" value="HTH_MarR-typ"/>
</dbReference>
<dbReference type="PANTHER" id="PTHR33164:SF43">
    <property type="entry name" value="HTH-TYPE TRANSCRIPTIONAL REPRESSOR YETL"/>
    <property type="match status" value="1"/>
</dbReference>
<dbReference type="AlphaFoldDB" id="A0A5P3MR18"/>
<sequence length="146" mass="16194">MNRAETLSRLITRIFHANGAILAWGDRFAADFGLTSARWQMLGALVLAGEPQTSPQIAERMGISRQGAQKQLNLLVADGMIEQEDNPAHKRSPLYALTDAGRQKYAEINKNWLETAQRWAADTDAADLAAAEKVLEHLVRQAGRER</sequence>
<dbReference type="Proteomes" id="UP000325536">
    <property type="component" value="Chromosome"/>
</dbReference>
<dbReference type="SUPFAM" id="SSF46785">
    <property type="entry name" value="Winged helix' DNA-binding domain"/>
    <property type="match status" value="1"/>
</dbReference>
<evidence type="ECO:0000259" key="1">
    <source>
        <dbReference type="PROSITE" id="PS50995"/>
    </source>
</evidence>
<dbReference type="PANTHER" id="PTHR33164">
    <property type="entry name" value="TRANSCRIPTIONAL REGULATOR, MARR FAMILY"/>
    <property type="match status" value="1"/>
</dbReference>
<dbReference type="InterPro" id="IPR036390">
    <property type="entry name" value="WH_DNA-bd_sf"/>
</dbReference>
<reference evidence="2 3" key="1">
    <citation type="submission" date="2018-08" db="EMBL/GenBank/DDBJ databases">
        <title>Neisseria animalis ATCC 49930 complete genome.</title>
        <authorList>
            <person name="Veseli I.A."/>
            <person name="Mascarenhas dos Santos A.C."/>
            <person name="Buttler R."/>
            <person name="Pombert J.-F."/>
        </authorList>
    </citation>
    <scope>NUCLEOTIDE SEQUENCE [LARGE SCALE GENOMIC DNA]</scope>
    <source>
        <strain evidence="2 3">ATCC 49930</strain>
    </source>
</reference>
<proteinExistence type="predicted"/>
<dbReference type="GO" id="GO:0006950">
    <property type="term" value="P:response to stress"/>
    <property type="evidence" value="ECO:0007669"/>
    <property type="project" value="TreeGrafter"/>
</dbReference>
<dbReference type="InterPro" id="IPR011991">
    <property type="entry name" value="ArsR-like_HTH"/>
</dbReference>
<dbReference type="OrthoDB" id="5511415at2"/>
<keyword evidence="3" id="KW-1185">Reference proteome</keyword>
<dbReference type="InterPro" id="IPR039422">
    <property type="entry name" value="MarR/SlyA-like"/>
</dbReference>
<dbReference type="SMART" id="SM00347">
    <property type="entry name" value="HTH_MARR"/>
    <property type="match status" value="1"/>
</dbReference>
<protein>
    <submittedName>
        <fullName evidence="2">MarR family transcriptional regulator</fullName>
    </submittedName>
</protein>
<organism evidence="2 3">
    <name type="scientific">Neisseria animalis</name>
    <dbReference type="NCBI Taxonomy" id="492"/>
    <lineage>
        <taxon>Bacteria</taxon>
        <taxon>Pseudomonadati</taxon>
        <taxon>Pseudomonadota</taxon>
        <taxon>Betaproteobacteria</taxon>
        <taxon>Neisseriales</taxon>
        <taxon>Neisseriaceae</taxon>
        <taxon>Neisseria</taxon>
    </lineage>
</organism>
<feature type="domain" description="HTH marR-type" evidence="1">
    <location>
        <begin position="4"/>
        <end position="140"/>
    </location>
</feature>
<dbReference type="InterPro" id="IPR036388">
    <property type="entry name" value="WH-like_DNA-bd_sf"/>
</dbReference>
<accession>A0A5P3MR18</accession>
<dbReference type="Pfam" id="PF12802">
    <property type="entry name" value="MarR_2"/>
    <property type="match status" value="1"/>
</dbReference>
<dbReference type="GO" id="GO:0003700">
    <property type="term" value="F:DNA-binding transcription factor activity"/>
    <property type="evidence" value="ECO:0007669"/>
    <property type="project" value="InterPro"/>
</dbReference>
<dbReference type="RefSeq" id="WP_123795225.1">
    <property type="nucleotide sequence ID" value="NZ_CP031699.1"/>
</dbReference>
<dbReference type="PROSITE" id="PS50995">
    <property type="entry name" value="HTH_MARR_2"/>
    <property type="match status" value="1"/>
</dbReference>
<evidence type="ECO:0000313" key="2">
    <source>
        <dbReference type="EMBL" id="QEY24042.1"/>
    </source>
</evidence>
<dbReference type="CDD" id="cd00090">
    <property type="entry name" value="HTH_ARSR"/>
    <property type="match status" value="1"/>
</dbReference>
<name>A0A5P3MR18_NEIAN</name>
<gene>
    <name evidence="2" type="ORF">D0T90_05660</name>
</gene>
<dbReference type="Gene3D" id="1.10.10.10">
    <property type="entry name" value="Winged helix-like DNA-binding domain superfamily/Winged helix DNA-binding domain"/>
    <property type="match status" value="1"/>
</dbReference>
<dbReference type="KEGG" id="naq:D0T90_05660"/>
<dbReference type="EMBL" id="CP031699">
    <property type="protein sequence ID" value="QEY24042.1"/>
    <property type="molecule type" value="Genomic_DNA"/>
</dbReference>
<evidence type="ECO:0000313" key="3">
    <source>
        <dbReference type="Proteomes" id="UP000325536"/>
    </source>
</evidence>